<dbReference type="OrthoDB" id="7226219at2"/>
<comment type="caution">
    <text evidence="1">The sequence shown here is derived from an EMBL/GenBank/DDBJ whole genome shotgun (WGS) entry which is preliminary data.</text>
</comment>
<dbReference type="AlphaFoldDB" id="A0A371YWW7"/>
<sequence>MARPRKAQVEGAGSNAAPVRLVRDHGYIETRFNRGCYRWSAGEIITNPDEIAHLRERGAELEPVECPEQPQTP</sequence>
<keyword evidence="2" id="KW-1185">Reference proteome</keyword>
<evidence type="ECO:0000313" key="1">
    <source>
        <dbReference type="EMBL" id="RFD18719.1"/>
    </source>
</evidence>
<evidence type="ECO:0000313" key="2">
    <source>
        <dbReference type="Proteomes" id="UP000262371"/>
    </source>
</evidence>
<reference evidence="1 2" key="1">
    <citation type="submission" date="2018-08" db="EMBL/GenBank/DDBJ databases">
        <title>Komagataeibacter sp. AV 382.</title>
        <authorList>
            <person name="Skraban J."/>
            <person name="Trcek J."/>
        </authorList>
    </citation>
    <scope>NUCLEOTIDE SEQUENCE [LARGE SCALE GENOMIC DNA]</scope>
    <source>
        <strain evidence="1 2">AV 382</strain>
    </source>
</reference>
<gene>
    <name evidence="1" type="ORF">DY926_15180</name>
</gene>
<name>A0A371YWW7_9PROT</name>
<dbReference type="Proteomes" id="UP000262371">
    <property type="component" value="Unassembled WGS sequence"/>
</dbReference>
<organism evidence="1 2">
    <name type="scientific">Komagataeibacter melaceti</name>
    <dbReference type="NCBI Taxonomy" id="2766577"/>
    <lineage>
        <taxon>Bacteria</taxon>
        <taxon>Pseudomonadati</taxon>
        <taxon>Pseudomonadota</taxon>
        <taxon>Alphaproteobacteria</taxon>
        <taxon>Acetobacterales</taxon>
        <taxon>Acetobacteraceae</taxon>
        <taxon>Komagataeibacter</taxon>
    </lineage>
</organism>
<dbReference type="EMBL" id="QUWV01000164">
    <property type="protein sequence ID" value="RFD18719.1"/>
    <property type="molecule type" value="Genomic_DNA"/>
</dbReference>
<accession>A0A371YWW7</accession>
<protein>
    <submittedName>
        <fullName evidence="1">Uncharacterized protein</fullName>
    </submittedName>
</protein>
<dbReference type="RefSeq" id="WP_116704132.1">
    <property type="nucleotide sequence ID" value="NZ_QUWV01000164.1"/>
</dbReference>
<proteinExistence type="predicted"/>